<keyword evidence="6" id="KW-0256">Endoplasmic reticulum</keyword>
<feature type="transmembrane region" description="Helical" evidence="10">
    <location>
        <begin position="140"/>
        <end position="161"/>
    </location>
</feature>
<feature type="transmembrane region" description="Helical" evidence="10">
    <location>
        <begin position="167"/>
        <end position="188"/>
    </location>
</feature>
<keyword evidence="4" id="KW-0762">Sugar transport</keyword>
<evidence type="ECO:0000256" key="1">
    <source>
        <dbReference type="ARBA" id="ARBA00004477"/>
    </source>
</evidence>
<evidence type="ECO:0000256" key="3">
    <source>
        <dbReference type="ARBA" id="ARBA00022448"/>
    </source>
</evidence>
<dbReference type="AlphaFoldDB" id="A0A6A6U014"/>
<protein>
    <recommendedName>
        <fullName evidence="9">UDP-galactose transporter homolog 1</fullName>
    </recommendedName>
</protein>
<evidence type="ECO:0000256" key="9">
    <source>
        <dbReference type="ARBA" id="ARBA00041103"/>
    </source>
</evidence>
<dbReference type="PANTHER" id="PTHR10778:SF10">
    <property type="entry name" value="SOLUTE CARRIER FAMILY 35 MEMBER B1"/>
    <property type="match status" value="1"/>
</dbReference>
<dbReference type="OrthoDB" id="1601at2759"/>
<organism evidence="11 12">
    <name type="scientific">Microthyrium microscopicum</name>
    <dbReference type="NCBI Taxonomy" id="703497"/>
    <lineage>
        <taxon>Eukaryota</taxon>
        <taxon>Fungi</taxon>
        <taxon>Dikarya</taxon>
        <taxon>Ascomycota</taxon>
        <taxon>Pezizomycotina</taxon>
        <taxon>Dothideomycetes</taxon>
        <taxon>Dothideomycetes incertae sedis</taxon>
        <taxon>Microthyriales</taxon>
        <taxon>Microthyriaceae</taxon>
        <taxon>Microthyrium</taxon>
    </lineage>
</organism>
<feature type="transmembrane region" description="Helical" evidence="10">
    <location>
        <begin position="58"/>
        <end position="78"/>
    </location>
</feature>
<dbReference type="EMBL" id="MU004241">
    <property type="protein sequence ID" value="KAF2665006.1"/>
    <property type="molecule type" value="Genomic_DNA"/>
</dbReference>
<dbReference type="PANTHER" id="PTHR10778">
    <property type="entry name" value="SOLUTE CARRIER FAMILY 35 MEMBER B"/>
    <property type="match status" value="1"/>
</dbReference>
<evidence type="ECO:0000256" key="6">
    <source>
        <dbReference type="ARBA" id="ARBA00022824"/>
    </source>
</evidence>
<sequence length="415" mass="45285">MAREKKPAVRREPSETVMANGSLHQAVDGILIDEASSKSEKASIQVIATPNAESQPGVGSLLICVGGIYASFLTWGILQERITTTTYGPAWKSEKFKYPIFLNTVYSIFAALSGLVYLYAATSHPHKPGRPAPIFPTAKILPPLLLVSITSSLASPFGYAALNYIDYITFLLAKSCKLLPVMFLHLTIFRKRYPLYKYLVVALVTLGVAIFTIHHPSAASKAAKHKSKAGTNASWGLFLLGINLLFDGLFNTTQDYIFTTFKPYSGPQMMCAQNILATALTSSYLLLVPFLAPTAIGQYLSLPIGDELREALAFIGRHPQVGYDVLAFSACGAFGQVFVFHTLATFSSLVLVTVNVTRKMLTMVLSVVYFGHKITPMQWLGVGLVFGGIGGEAGMGRREKLQKERKKGEAEKKEK</sequence>
<keyword evidence="7 10" id="KW-1133">Transmembrane helix</keyword>
<name>A0A6A6U014_9PEZI</name>
<dbReference type="InterPro" id="IPR037185">
    <property type="entry name" value="EmrE-like"/>
</dbReference>
<keyword evidence="12" id="KW-1185">Reference proteome</keyword>
<keyword evidence="5 10" id="KW-0812">Transmembrane</keyword>
<evidence type="ECO:0000256" key="7">
    <source>
        <dbReference type="ARBA" id="ARBA00022989"/>
    </source>
</evidence>
<gene>
    <name evidence="11" type="ORF">BT63DRAFT_459624</name>
</gene>
<comment type="similarity">
    <text evidence="2">Belongs to the nucleotide-sugar transporter family. SLC35B subfamily.</text>
</comment>
<feature type="transmembrane region" description="Helical" evidence="10">
    <location>
        <begin position="195"/>
        <end position="213"/>
    </location>
</feature>
<feature type="transmembrane region" description="Helical" evidence="10">
    <location>
        <begin position="233"/>
        <end position="250"/>
    </location>
</feature>
<feature type="transmembrane region" description="Helical" evidence="10">
    <location>
        <begin position="325"/>
        <end position="343"/>
    </location>
</feature>
<dbReference type="GO" id="GO:0005460">
    <property type="term" value="F:UDP-glucose transmembrane transporter activity"/>
    <property type="evidence" value="ECO:0007669"/>
    <property type="project" value="TreeGrafter"/>
</dbReference>
<feature type="transmembrane region" description="Helical" evidence="10">
    <location>
        <begin position="271"/>
        <end position="292"/>
    </location>
</feature>
<comment type="subcellular location">
    <subcellularLocation>
        <location evidence="1">Endoplasmic reticulum membrane</location>
        <topology evidence="1">Multi-pass membrane protein</topology>
    </subcellularLocation>
</comment>
<proteinExistence type="inferred from homology"/>
<dbReference type="SUPFAM" id="SSF103481">
    <property type="entry name" value="Multidrug resistance efflux transporter EmrE"/>
    <property type="match status" value="1"/>
</dbReference>
<accession>A0A6A6U014</accession>
<feature type="transmembrane region" description="Helical" evidence="10">
    <location>
        <begin position="98"/>
        <end position="120"/>
    </location>
</feature>
<dbReference type="GO" id="GO:0000139">
    <property type="term" value="C:Golgi membrane"/>
    <property type="evidence" value="ECO:0007669"/>
    <property type="project" value="TreeGrafter"/>
</dbReference>
<evidence type="ECO:0000256" key="8">
    <source>
        <dbReference type="ARBA" id="ARBA00023136"/>
    </source>
</evidence>
<dbReference type="InterPro" id="IPR013657">
    <property type="entry name" value="SCL35B1-4/HUT1"/>
</dbReference>
<evidence type="ECO:0000313" key="11">
    <source>
        <dbReference type="EMBL" id="KAF2665006.1"/>
    </source>
</evidence>
<evidence type="ECO:0000313" key="12">
    <source>
        <dbReference type="Proteomes" id="UP000799302"/>
    </source>
</evidence>
<reference evidence="11" key="1">
    <citation type="journal article" date="2020" name="Stud. Mycol.">
        <title>101 Dothideomycetes genomes: a test case for predicting lifestyles and emergence of pathogens.</title>
        <authorList>
            <person name="Haridas S."/>
            <person name="Albert R."/>
            <person name="Binder M."/>
            <person name="Bloem J."/>
            <person name="Labutti K."/>
            <person name="Salamov A."/>
            <person name="Andreopoulos B."/>
            <person name="Baker S."/>
            <person name="Barry K."/>
            <person name="Bills G."/>
            <person name="Bluhm B."/>
            <person name="Cannon C."/>
            <person name="Castanera R."/>
            <person name="Culley D."/>
            <person name="Daum C."/>
            <person name="Ezra D."/>
            <person name="Gonzalez J."/>
            <person name="Henrissat B."/>
            <person name="Kuo A."/>
            <person name="Liang C."/>
            <person name="Lipzen A."/>
            <person name="Lutzoni F."/>
            <person name="Magnuson J."/>
            <person name="Mondo S."/>
            <person name="Nolan M."/>
            <person name="Ohm R."/>
            <person name="Pangilinan J."/>
            <person name="Park H.-J."/>
            <person name="Ramirez L."/>
            <person name="Alfaro M."/>
            <person name="Sun H."/>
            <person name="Tritt A."/>
            <person name="Yoshinaga Y."/>
            <person name="Zwiers L.-H."/>
            <person name="Turgeon B."/>
            <person name="Goodwin S."/>
            <person name="Spatafora J."/>
            <person name="Crous P."/>
            <person name="Grigoriev I."/>
        </authorList>
    </citation>
    <scope>NUCLEOTIDE SEQUENCE</scope>
    <source>
        <strain evidence="11">CBS 115976</strain>
    </source>
</reference>
<evidence type="ECO:0000256" key="2">
    <source>
        <dbReference type="ARBA" id="ARBA00010694"/>
    </source>
</evidence>
<dbReference type="Proteomes" id="UP000799302">
    <property type="component" value="Unassembled WGS sequence"/>
</dbReference>
<evidence type="ECO:0000256" key="4">
    <source>
        <dbReference type="ARBA" id="ARBA00022597"/>
    </source>
</evidence>
<dbReference type="GO" id="GO:0005789">
    <property type="term" value="C:endoplasmic reticulum membrane"/>
    <property type="evidence" value="ECO:0007669"/>
    <property type="project" value="UniProtKB-SubCell"/>
</dbReference>
<keyword evidence="3" id="KW-0813">Transport</keyword>
<keyword evidence="8 10" id="KW-0472">Membrane</keyword>
<evidence type="ECO:0000256" key="10">
    <source>
        <dbReference type="SAM" id="Phobius"/>
    </source>
</evidence>
<evidence type="ECO:0000256" key="5">
    <source>
        <dbReference type="ARBA" id="ARBA00022692"/>
    </source>
</evidence>
<dbReference type="Pfam" id="PF08449">
    <property type="entry name" value="UAA"/>
    <property type="match status" value="1"/>
</dbReference>
<dbReference type="GO" id="GO:0005459">
    <property type="term" value="F:UDP-galactose transmembrane transporter activity"/>
    <property type="evidence" value="ECO:0007669"/>
    <property type="project" value="TreeGrafter"/>
</dbReference>